<dbReference type="WBParaSite" id="jg2233">
    <property type="protein sequence ID" value="jg2233"/>
    <property type="gene ID" value="jg2233"/>
</dbReference>
<evidence type="ECO:0000313" key="1">
    <source>
        <dbReference type="Proteomes" id="UP000887574"/>
    </source>
</evidence>
<reference evidence="2" key="1">
    <citation type="submission" date="2022-11" db="UniProtKB">
        <authorList>
            <consortium name="WormBaseParasite"/>
        </authorList>
    </citation>
    <scope>IDENTIFICATION</scope>
</reference>
<evidence type="ECO:0000313" key="2">
    <source>
        <dbReference type="WBParaSite" id="jg2233"/>
    </source>
</evidence>
<keyword evidence="1" id="KW-1185">Reference proteome</keyword>
<protein>
    <submittedName>
        <fullName evidence="2">BPTI/Kunitz inhibitor domain-containing protein</fullName>
    </submittedName>
</protein>
<sequence>MRAKDTSARGTCRDKYLDCRRNEIDRHCPELDWQAKLTLCQLQVYRAGGECIIAEKCKDIGPSDNSSTFQTKLLNIEQVMKEFFFNQILLFLSCFFASTTSLNARSLSAAVCIDPCEKQPLRTECPGEEYSETTYPVSDYRYYSLDGECYSYVYSFCANDPNDSKLYYTQTQCEEVCLGITTTTSTATTTMRRISTTTTMRPNKMFQPRFMTPVEVAEQRRLIAYYKGKVAIEKAKLASAQAILSAKQRHFDVMDNARSKALKNLQESQQAEVNAQLMYDSFSQC</sequence>
<accession>A0A915DPR2</accession>
<proteinExistence type="predicted"/>
<organism evidence="1 2">
    <name type="scientific">Ditylenchus dipsaci</name>
    <dbReference type="NCBI Taxonomy" id="166011"/>
    <lineage>
        <taxon>Eukaryota</taxon>
        <taxon>Metazoa</taxon>
        <taxon>Ecdysozoa</taxon>
        <taxon>Nematoda</taxon>
        <taxon>Chromadorea</taxon>
        <taxon>Rhabditida</taxon>
        <taxon>Tylenchina</taxon>
        <taxon>Tylenchomorpha</taxon>
        <taxon>Sphaerularioidea</taxon>
        <taxon>Anguinidae</taxon>
        <taxon>Anguininae</taxon>
        <taxon>Ditylenchus</taxon>
    </lineage>
</organism>
<dbReference type="AlphaFoldDB" id="A0A915DPR2"/>
<dbReference type="Proteomes" id="UP000887574">
    <property type="component" value="Unplaced"/>
</dbReference>
<name>A0A915DPR2_9BILA</name>